<comment type="caution">
    <text evidence="3">The sequence shown here is derived from an EMBL/GenBank/DDBJ whole genome shotgun (WGS) entry which is preliminary data.</text>
</comment>
<evidence type="ECO:0000313" key="4">
    <source>
        <dbReference type="Proteomes" id="UP001314263"/>
    </source>
</evidence>
<proteinExistence type="predicted"/>
<sequence>MAVFSKFLARPAAAPLQAIRMDRGVNSGPLKKRRLTIRAATTPESASLSKSTLRKTSKAKLESRLSKLGLETSGTKEVLIERLMMASQQTPVQASVPAEPQETATEEVELLQTEVARLQAELATTTEQLEAASAAAEAERLELGQLGSAMARLQAEHKEDHAQLLAAEAAAMQLQESCNQVDSLRAKQTSLADSITLMQSLLEEKDSEIELLKRQLEEFSVRAPAAALAVGMEGGVAVADRPAGSDWDLPSSWRPAVPNKPSLAGGVPFVSEGAGAAANTKDAPLKSLDIAKRHTTPLLLALAGAQVTAQAYMAVRSSLPKDYRFVLDATALATGCTLLALIG</sequence>
<dbReference type="Gene3D" id="1.10.720.30">
    <property type="entry name" value="SAP domain"/>
    <property type="match status" value="1"/>
</dbReference>
<evidence type="ECO:0000313" key="3">
    <source>
        <dbReference type="EMBL" id="CAK0785175.1"/>
    </source>
</evidence>
<reference evidence="3 4" key="1">
    <citation type="submission" date="2023-10" db="EMBL/GenBank/DDBJ databases">
        <authorList>
            <person name="Maclean D."/>
            <person name="Macfadyen A."/>
        </authorList>
    </citation>
    <scope>NUCLEOTIDE SEQUENCE [LARGE SCALE GENOMIC DNA]</scope>
</reference>
<keyword evidence="4" id="KW-1185">Reference proteome</keyword>
<dbReference type="InterPro" id="IPR003034">
    <property type="entry name" value="SAP_dom"/>
</dbReference>
<gene>
    <name evidence="3" type="ORF">CVIRNUC_008381</name>
</gene>
<keyword evidence="1" id="KW-0175">Coiled coil</keyword>
<dbReference type="AlphaFoldDB" id="A0AAV1IFZ5"/>
<feature type="domain" description="SAP" evidence="2">
    <location>
        <begin position="53"/>
        <end position="87"/>
    </location>
</feature>
<dbReference type="InterPro" id="IPR036361">
    <property type="entry name" value="SAP_dom_sf"/>
</dbReference>
<name>A0AAV1IFZ5_9CHLO</name>
<evidence type="ECO:0000259" key="2">
    <source>
        <dbReference type="PROSITE" id="PS50800"/>
    </source>
</evidence>
<accession>A0AAV1IFZ5</accession>
<dbReference type="Proteomes" id="UP001314263">
    <property type="component" value="Unassembled WGS sequence"/>
</dbReference>
<organism evidence="3 4">
    <name type="scientific">Coccomyxa viridis</name>
    <dbReference type="NCBI Taxonomy" id="1274662"/>
    <lineage>
        <taxon>Eukaryota</taxon>
        <taxon>Viridiplantae</taxon>
        <taxon>Chlorophyta</taxon>
        <taxon>core chlorophytes</taxon>
        <taxon>Trebouxiophyceae</taxon>
        <taxon>Trebouxiophyceae incertae sedis</taxon>
        <taxon>Coccomyxaceae</taxon>
        <taxon>Coccomyxa</taxon>
    </lineage>
</organism>
<dbReference type="Pfam" id="PF02037">
    <property type="entry name" value="SAP"/>
    <property type="match status" value="1"/>
</dbReference>
<feature type="coiled-coil region" evidence="1">
    <location>
        <begin position="195"/>
        <end position="222"/>
    </location>
</feature>
<protein>
    <recommendedName>
        <fullName evidence="2">SAP domain-containing protein</fullName>
    </recommendedName>
</protein>
<feature type="coiled-coil region" evidence="1">
    <location>
        <begin position="101"/>
        <end position="142"/>
    </location>
</feature>
<evidence type="ECO:0000256" key="1">
    <source>
        <dbReference type="SAM" id="Coils"/>
    </source>
</evidence>
<dbReference type="EMBL" id="CAUYUE010000012">
    <property type="protein sequence ID" value="CAK0785175.1"/>
    <property type="molecule type" value="Genomic_DNA"/>
</dbReference>
<dbReference type="PROSITE" id="PS50800">
    <property type="entry name" value="SAP"/>
    <property type="match status" value="1"/>
</dbReference>